<organism evidence="2 3">
    <name type="scientific">Geodermatophilus obscurus</name>
    <dbReference type="NCBI Taxonomy" id="1861"/>
    <lineage>
        <taxon>Bacteria</taxon>
        <taxon>Bacillati</taxon>
        <taxon>Actinomycetota</taxon>
        <taxon>Actinomycetes</taxon>
        <taxon>Geodermatophilales</taxon>
        <taxon>Geodermatophilaceae</taxon>
        <taxon>Geodermatophilus</taxon>
    </lineage>
</organism>
<sequence length="263" mass="27096">MPTFDTPSPVSARIDLAAGSVRVRASDRPVTVVEVRPHDERSGADVQAAEQATVTCSDGTLLVRTTGRPRLLFLGSGGRVDVDVDLPQDSSVEVRTSAGDVSCTGRLGTTSLESRHGDLRLDAATGLRARTSSGGITAGTVEGDTVAHTDYGDVRIGRTDGDARLRSACGDVTVDRAAGTLVGSTNYGRVRVGEAVRGSLVLETAYGEVEAGIAAGTAAWLDLSSASGTVRNELAAADGPEDATGTVEVRARTAYGDILVRRA</sequence>
<name>A0A1I5DUI8_9ACTN</name>
<reference evidence="3" key="1">
    <citation type="submission" date="2016-10" db="EMBL/GenBank/DDBJ databases">
        <authorList>
            <person name="Varghese N."/>
            <person name="Submissions S."/>
        </authorList>
    </citation>
    <scope>NUCLEOTIDE SEQUENCE [LARGE SCALE GENOMIC DNA]</scope>
    <source>
        <strain evidence="3">DSM 43161</strain>
    </source>
</reference>
<protein>
    <submittedName>
        <fullName evidence="2">Putative adhesin</fullName>
    </submittedName>
</protein>
<dbReference type="Proteomes" id="UP000183642">
    <property type="component" value="Unassembled WGS sequence"/>
</dbReference>
<feature type="domain" description="DUF4097" evidence="1">
    <location>
        <begin position="17"/>
        <end position="258"/>
    </location>
</feature>
<dbReference type="OrthoDB" id="3252095at2"/>
<keyword evidence="3" id="KW-1185">Reference proteome</keyword>
<evidence type="ECO:0000313" key="2">
    <source>
        <dbReference type="EMBL" id="SFO02893.1"/>
    </source>
</evidence>
<proteinExistence type="predicted"/>
<dbReference type="Gene3D" id="2.160.20.120">
    <property type="match status" value="1"/>
</dbReference>
<dbReference type="Pfam" id="PF13349">
    <property type="entry name" value="DUF4097"/>
    <property type="match status" value="1"/>
</dbReference>
<dbReference type="RefSeq" id="WP_075012427.1">
    <property type="nucleotide sequence ID" value="NZ_FOWE01000002.1"/>
</dbReference>
<evidence type="ECO:0000313" key="3">
    <source>
        <dbReference type="Proteomes" id="UP000183642"/>
    </source>
</evidence>
<dbReference type="InterPro" id="IPR025164">
    <property type="entry name" value="Toastrack_DUF4097"/>
</dbReference>
<dbReference type="AlphaFoldDB" id="A0A1I5DUI8"/>
<evidence type="ECO:0000259" key="1">
    <source>
        <dbReference type="Pfam" id="PF13349"/>
    </source>
</evidence>
<dbReference type="EMBL" id="FOWE01000002">
    <property type="protein sequence ID" value="SFO02893.1"/>
    <property type="molecule type" value="Genomic_DNA"/>
</dbReference>
<accession>A0A1I5DUI8</accession>
<gene>
    <name evidence="2" type="ORF">SAMN05660359_01054</name>
</gene>